<protein>
    <submittedName>
        <fullName evidence="1">Uncharacterized protein</fullName>
    </submittedName>
</protein>
<organism evidence="1 2">
    <name type="scientific">Colletotrichum lupini</name>
    <dbReference type="NCBI Taxonomy" id="145971"/>
    <lineage>
        <taxon>Eukaryota</taxon>
        <taxon>Fungi</taxon>
        <taxon>Dikarya</taxon>
        <taxon>Ascomycota</taxon>
        <taxon>Pezizomycotina</taxon>
        <taxon>Sordariomycetes</taxon>
        <taxon>Hypocreomycetidae</taxon>
        <taxon>Glomerellales</taxon>
        <taxon>Glomerellaceae</taxon>
        <taxon>Colletotrichum</taxon>
        <taxon>Colletotrichum acutatum species complex</taxon>
    </lineage>
</organism>
<dbReference type="EMBL" id="CP019477">
    <property type="protein sequence ID" value="UQC84619.1"/>
    <property type="molecule type" value="Genomic_DNA"/>
</dbReference>
<sequence length="73" mass="8266">MVVAILLTANYPIALFWSQDRLEPLSSRVMSITIIWEWFGRIQMTFGGLQASVVDLNVIKSWMRGPLVLAQDA</sequence>
<accession>A0A9Q8SW48</accession>
<dbReference type="KEGG" id="clup:CLUP02_10116"/>
<dbReference type="RefSeq" id="XP_049146236.1">
    <property type="nucleotide sequence ID" value="XM_049289092.1"/>
</dbReference>
<reference evidence="1" key="1">
    <citation type="journal article" date="2021" name="Mol. Plant Microbe Interact.">
        <title>Complete Genome Sequence of the Plant-Pathogenic Fungus Colletotrichum lupini.</title>
        <authorList>
            <person name="Baroncelli R."/>
            <person name="Pensec F."/>
            <person name="Da Lio D."/>
            <person name="Boufleur T."/>
            <person name="Vicente I."/>
            <person name="Sarrocco S."/>
            <person name="Picot A."/>
            <person name="Baraldi E."/>
            <person name="Sukno S."/>
            <person name="Thon M."/>
            <person name="Le Floch G."/>
        </authorList>
    </citation>
    <scope>NUCLEOTIDE SEQUENCE</scope>
    <source>
        <strain evidence="1">IMI 504893</strain>
    </source>
</reference>
<evidence type="ECO:0000313" key="1">
    <source>
        <dbReference type="EMBL" id="UQC84619.1"/>
    </source>
</evidence>
<proteinExistence type="predicted"/>
<name>A0A9Q8SW48_9PEZI</name>
<dbReference type="GeneID" id="73344102"/>
<evidence type="ECO:0000313" key="2">
    <source>
        <dbReference type="Proteomes" id="UP000830671"/>
    </source>
</evidence>
<dbReference type="Proteomes" id="UP000830671">
    <property type="component" value="Chromosome 5"/>
</dbReference>
<gene>
    <name evidence="1" type="ORF">CLUP02_10116</name>
</gene>
<keyword evidence="2" id="KW-1185">Reference proteome</keyword>
<dbReference type="AlphaFoldDB" id="A0A9Q8SW48"/>